<dbReference type="EMBL" id="AONH01000004">
    <property type="protein sequence ID" value="KGM89075.1"/>
    <property type="molecule type" value="Genomic_DNA"/>
</dbReference>
<evidence type="ECO:0000313" key="2">
    <source>
        <dbReference type="Proteomes" id="UP000030021"/>
    </source>
</evidence>
<reference evidence="1 2" key="1">
    <citation type="submission" date="2013-01" db="EMBL/GenBank/DDBJ databases">
        <authorList>
            <person name="Fiebig A."/>
            <person name="Goeker M."/>
            <person name="Klenk H.-P.P."/>
        </authorList>
    </citation>
    <scope>NUCLEOTIDE SEQUENCE [LARGE SCALE GENOMIC DNA]</scope>
    <source>
        <strain evidence="1 2">DSM 17069</strain>
    </source>
</reference>
<proteinExistence type="predicted"/>
<dbReference type="STRING" id="215743.ROSMUCSMR3_03756"/>
<sequence>MPDGVSRDTACGIGLTPTLIDNEDQRVCPGLPRAI</sequence>
<gene>
    <name evidence="1" type="ORF">rosmuc_01043</name>
</gene>
<accession>A0A0A0HP56</accession>
<dbReference type="AlphaFoldDB" id="A0A0A0HP56"/>
<evidence type="ECO:0000313" key="1">
    <source>
        <dbReference type="EMBL" id="KGM89075.1"/>
    </source>
</evidence>
<protein>
    <submittedName>
        <fullName evidence="1">Uncharacterized protein</fullName>
    </submittedName>
</protein>
<organism evidence="1 2">
    <name type="scientific">Roseovarius mucosus DSM 17069</name>
    <dbReference type="NCBI Taxonomy" id="1288298"/>
    <lineage>
        <taxon>Bacteria</taxon>
        <taxon>Pseudomonadati</taxon>
        <taxon>Pseudomonadota</taxon>
        <taxon>Alphaproteobacteria</taxon>
        <taxon>Rhodobacterales</taxon>
        <taxon>Roseobacteraceae</taxon>
        <taxon>Roseovarius</taxon>
    </lineage>
</organism>
<comment type="caution">
    <text evidence="1">The sequence shown here is derived from an EMBL/GenBank/DDBJ whole genome shotgun (WGS) entry which is preliminary data.</text>
</comment>
<name>A0A0A0HP56_9RHOB</name>
<dbReference type="Proteomes" id="UP000030021">
    <property type="component" value="Unassembled WGS sequence"/>
</dbReference>
<dbReference type="HOGENOM" id="CLU_3367048_0_0_5"/>